<sequence>MAFQETNIEKIKKLIKNPKENYGKIFPFVKSKIIPYMRDICEFFGIERYSKPYPGHKLLEKYITKKNGFFVQCGGNDGYGFDPTYYLEKFKGWRGVIVEPLPISSLCQRNRKKSVVVQSACVGFDYPESTISFIDCNFMSFVKDSIENSSELIKLGEDSQNMVCREIIVPAKTVQSIIDEQTIISKGNTIDLFVADVEGYELQILQGLDFSKNSPSFFLLEIQNSERLQMISEFLLPHKYSLLGEIGEKDYLFMKE</sequence>
<dbReference type="EMBL" id="PCTI01000006">
    <property type="protein sequence ID" value="PIP69238.1"/>
    <property type="molecule type" value="Genomic_DNA"/>
</dbReference>
<reference evidence="2 3" key="1">
    <citation type="submission" date="2017-09" db="EMBL/GenBank/DDBJ databases">
        <title>Depth-based differentiation of microbial function through sediment-hosted aquifers and enrichment of novel symbionts in the deep terrestrial subsurface.</title>
        <authorList>
            <person name="Probst A.J."/>
            <person name="Ladd B."/>
            <person name="Jarett J.K."/>
            <person name="Geller-Mcgrath D.E."/>
            <person name="Sieber C.M."/>
            <person name="Emerson J.B."/>
            <person name="Anantharaman K."/>
            <person name="Thomas B.C."/>
            <person name="Malmstrom R."/>
            <person name="Stieglmeier M."/>
            <person name="Klingl A."/>
            <person name="Woyke T."/>
            <person name="Ryan C.M."/>
            <person name="Banfield J.F."/>
        </authorList>
    </citation>
    <scope>NUCLEOTIDE SEQUENCE [LARGE SCALE GENOMIC DNA]</scope>
    <source>
        <strain evidence="2">CG22_combo_CG10-13_8_21_14_all_32_8</strain>
    </source>
</reference>
<accession>A0A2H0CIP0</accession>
<evidence type="ECO:0000313" key="2">
    <source>
        <dbReference type="EMBL" id="PIP69238.1"/>
    </source>
</evidence>
<dbReference type="Proteomes" id="UP000229176">
    <property type="component" value="Unassembled WGS sequence"/>
</dbReference>
<dbReference type="GO" id="GO:0005737">
    <property type="term" value="C:cytoplasm"/>
    <property type="evidence" value="ECO:0007669"/>
    <property type="project" value="GOC"/>
</dbReference>
<proteinExistence type="predicted"/>
<evidence type="ECO:0000313" key="3">
    <source>
        <dbReference type="Proteomes" id="UP000229176"/>
    </source>
</evidence>
<dbReference type="GO" id="GO:0005886">
    <property type="term" value="C:plasma membrane"/>
    <property type="evidence" value="ECO:0007669"/>
    <property type="project" value="TreeGrafter"/>
</dbReference>
<protein>
    <recommendedName>
        <fullName evidence="1">Methyltransferase FkbM domain-containing protein</fullName>
    </recommendedName>
</protein>
<dbReference type="Pfam" id="PF05050">
    <property type="entry name" value="Methyltransf_21"/>
    <property type="match status" value="1"/>
</dbReference>
<evidence type="ECO:0000259" key="1">
    <source>
        <dbReference type="Pfam" id="PF05050"/>
    </source>
</evidence>
<dbReference type="InterPro" id="IPR029063">
    <property type="entry name" value="SAM-dependent_MTases_sf"/>
</dbReference>
<feature type="domain" description="Methyltransferase FkbM" evidence="1">
    <location>
        <begin position="72"/>
        <end position="225"/>
    </location>
</feature>
<dbReference type="SUPFAM" id="SSF53335">
    <property type="entry name" value="S-adenosyl-L-methionine-dependent methyltransferases"/>
    <property type="match status" value="1"/>
</dbReference>
<dbReference type="Gene3D" id="3.40.50.150">
    <property type="entry name" value="Vaccinia Virus protein VP39"/>
    <property type="match status" value="1"/>
</dbReference>
<dbReference type="InterPro" id="IPR006342">
    <property type="entry name" value="FkbM_mtfrase"/>
</dbReference>
<dbReference type="GO" id="GO:0006888">
    <property type="term" value="P:endoplasmic reticulum to Golgi vesicle-mediated transport"/>
    <property type="evidence" value="ECO:0007669"/>
    <property type="project" value="TreeGrafter"/>
</dbReference>
<dbReference type="PANTHER" id="PTHR34009:SF2">
    <property type="entry name" value="PROTEIN STAR"/>
    <property type="match status" value="1"/>
</dbReference>
<name>A0A2H0CIP0_9BACT</name>
<dbReference type="PANTHER" id="PTHR34009">
    <property type="entry name" value="PROTEIN STAR"/>
    <property type="match status" value="1"/>
</dbReference>
<dbReference type="AlphaFoldDB" id="A0A2H0CIP0"/>
<dbReference type="GO" id="GO:0016197">
    <property type="term" value="P:endosomal transport"/>
    <property type="evidence" value="ECO:0007669"/>
    <property type="project" value="TreeGrafter"/>
</dbReference>
<organism evidence="2 3">
    <name type="scientific">Candidatus Nomurabacteria bacterium CG22_combo_CG10-13_8_21_14_all_32_8</name>
    <dbReference type="NCBI Taxonomy" id="1974732"/>
    <lineage>
        <taxon>Bacteria</taxon>
        <taxon>Candidatus Nomuraibacteriota</taxon>
    </lineage>
</organism>
<dbReference type="InterPro" id="IPR053202">
    <property type="entry name" value="EGF_Rcpt_Signaling_Reg"/>
</dbReference>
<gene>
    <name evidence="2" type="ORF">COW91_00385</name>
</gene>
<comment type="caution">
    <text evidence="2">The sequence shown here is derived from an EMBL/GenBank/DDBJ whole genome shotgun (WGS) entry which is preliminary data.</text>
</comment>